<organism evidence="2 3">
    <name type="scientific">Ottowia cancrivicina</name>
    <dbReference type="NCBI Taxonomy" id="3040346"/>
    <lineage>
        <taxon>Bacteria</taxon>
        <taxon>Pseudomonadati</taxon>
        <taxon>Pseudomonadota</taxon>
        <taxon>Betaproteobacteria</taxon>
        <taxon>Burkholderiales</taxon>
        <taxon>Comamonadaceae</taxon>
        <taxon>Ottowia</taxon>
    </lineage>
</organism>
<name>A0AAW6RI50_9BURK</name>
<evidence type="ECO:0008006" key="4">
    <source>
        <dbReference type="Google" id="ProtNLM"/>
    </source>
</evidence>
<feature type="signal peptide" evidence="1">
    <location>
        <begin position="1"/>
        <end position="23"/>
    </location>
</feature>
<comment type="caution">
    <text evidence="2">The sequence shown here is derived from an EMBL/GenBank/DDBJ whole genome shotgun (WGS) entry which is preliminary data.</text>
</comment>
<evidence type="ECO:0000313" key="3">
    <source>
        <dbReference type="Proteomes" id="UP001237156"/>
    </source>
</evidence>
<dbReference type="EMBL" id="JARVII010000001">
    <property type="protein sequence ID" value="MDG9698179.1"/>
    <property type="molecule type" value="Genomic_DNA"/>
</dbReference>
<dbReference type="Gene3D" id="2.130.10.10">
    <property type="entry name" value="YVTN repeat-like/Quinoprotein amine dehydrogenase"/>
    <property type="match status" value="1"/>
</dbReference>
<feature type="chain" id="PRO_5043947375" description="Methylamine dehydrogenase heavy chain" evidence="1">
    <location>
        <begin position="24"/>
        <end position="400"/>
    </location>
</feature>
<protein>
    <recommendedName>
        <fullName evidence="4">Methylamine dehydrogenase heavy chain</fullName>
    </recommendedName>
</protein>
<dbReference type="SUPFAM" id="SSF50969">
    <property type="entry name" value="YVTN repeat-like/Quinoprotein amine dehydrogenase"/>
    <property type="match status" value="1"/>
</dbReference>
<dbReference type="Proteomes" id="UP001237156">
    <property type="component" value="Unassembled WGS sequence"/>
</dbReference>
<proteinExistence type="predicted"/>
<keyword evidence="3" id="KW-1185">Reference proteome</keyword>
<evidence type="ECO:0000256" key="1">
    <source>
        <dbReference type="SAM" id="SignalP"/>
    </source>
</evidence>
<gene>
    <name evidence="2" type="ORF">QB898_00325</name>
</gene>
<dbReference type="InterPro" id="IPR015943">
    <property type="entry name" value="WD40/YVTN_repeat-like_dom_sf"/>
</dbReference>
<reference evidence="2 3" key="1">
    <citation type="submission" date="2023-04" db="EMBL/GenBank/DDBJ databases">
        <title>Ottowia paracancer sp. nov., isolated from human stomach.</title>
        <authorList>
            <person name="Song Y."/>
        </authorList>
    </citation>
    <scope>NUCLEOTIDE SEQUENCE [LARGE SCALE GENOMIC DNA]</scope>
    <source>
        <strain evidence="2 3">10c7w1</strain>
    </source>
</reference>
<dbReference type="InterPro" id="IPR011044">
    <property type="entry name" value="Quino_amine_DH_bsu"/>
</dbReference>
<dbReference type="AlphaFoldDB" id="A0AAW6RI50"/>
<sequence>MKRRDFVLSAASSMALAHAGAWASATPAAPAAPSLYEPTRYVFVADKMSNFISVIDLVSGKHVESLDFGIRPHVFEMARDDAMMAVASPEATQICFFNLKTRETTRMKLPAPVYQIFFVPQSKLVALGMRDCVGMIDYDEFTLKVFNRKFDSPNRKTVLDSFYFLLFSSFSQSFWVLDEEKPRIFHKYGKDSADSKWDEIDFSGRIKTSRGFDVGISSPEDYLLTMTTEDGNEGLIYFPESDKLLSTGSMRTATNTYKPMLMPYIDFYTKNVIFGNKEGQMAHFDLESGSDKPERFTVDFSPRFIRSGWLESTWVLAGDKGIMFQSLKDPADRKVFRFVAEVTNVWVTGDSKTALITIDEGYPQIIPYDIRTRERLKPILTPGVSMANIIRMSSNNSICY</sequence>
<keyword evidence="1" id="KW-0732">Signal</keyword>
<evidence type="ECO:0000313" key="2">
    <source>
        <dbReference type="EMBL" id="MDG9698179.1"/>
    </source>
</evidence>
<accession>A0AAW6RI50</accession>
<dbReference type="RefSeq" id="WP_279523337.1">
    <property type="nucleotide sequence ID" value="NZ_JARVII010000001.1"/>
</dbReference>